<dbReference type="EMBL" id="JBGMDY010000004">
    <property type="protein sequence ID" value="KAL2337811.1"/>
    <property type="molecule type" value="Genomic_DNA"/>
</dbReference>
<comment type="caution">
    <text evidence="1">The sequence shown here is derived from an EMBL/GenBank/DDBJ whole genome shotgun (WGS) entry which is preliminary data.</text>
</comment>
<name>A0ABD1MPS7_9FABA</name>
<protein>
    <submittedName>
        <fullName evidence="1">Uncharacterized protein</fullName>
    </submittedName>
</protein>
<sequence length="170" mass="19275">MGKFASVPTTGILAQAIIAFKMPKRVSGTVEWSFGTKRFIGLSSTPRLAAPKPTPAYNPNSSNNCCHPQLDPAPARTKIRRNLYMPYRPNRNYRLLSLLPVTPKKDLPSPQPKTSKFISPHLRLGFVPWEELESLRSNDRPKSGGAHDRLKRPAIFDVPQDHYLHHSQWR</sequence>
<organism evidence="1 2">
    <name type="scientific">Flemingia macrophylla</name>
    <dbReference type="NCBI Taxonomy" id="520843"/>
    <lineage>
        <taxon>Eukaryota</taxon>
        <taxon>Viridiplantae</taxon>
        <taxon>Streptophyta</taxon>
        <taxon>Embryophyta</taxon>
        <taxon>Tracheophyta</taxon>
        <taxon>Spermatophyta</taxon>
        <taxon>Magnoliopsida</taxon>
        <taxon>eudicotyledons</taxon>
        <taxon>Gunneridae</taxon>
        <taxon>Pentapetalae</taxon>
        <taxon>rosids</taxon>
        <taxon>fabids</taxon>
        <taxon>Fabales</taxon>
        <taxon>Fabaceae</taxon>
        <taxon>Papilionoideae</taxon>
        <taxon>50 kb inversion clade</taxon>
        <taxon>NPAAA clade</taxon>
        <taxon>indigoferoid/millettioid clade</taxon>
        <taxon>Phaseoleae</taxon>
        <taxon>Flemingia</taxon>
    </lineage>
</organism>
<accession>A0ABD1MPS7</accession>
<proteinExistence type="predicted"/>
<dbReference type="AlphaFoldDB" id="A0ABD1MPS7"/>
<dbReference type="Proteomes" id="UP001603857">
    <property type="component" value="Unassembled WGS sequence"/>
</dbReference>
<keyword evidence="2" id="KW-1185">Reference proteome</keyword>
<evidence type="ECO:0000313" key="1">
    <source>
        <dbReference type="EMBL" id="KAL2337811.1"/>
    </source>
</evidence>
<reference evidence="1 2" key="1">
    <citation type="submission" date="2024-08" db="EMBL/GenBank/DDBJ databases">
        <title>Insights into the chromosomal genome structure of Flemingia macrophylla.</title>
        <authorList>
            <person name="Ding Y."/>
            <person name="Zhao Y."/>
            <person name="Bi W."/>
            <person name="Wu M."/>
            <person name="Zhao G."/>
            <person name="Gong Y."/>
            <person name="Li W."/>
            <person name="Zhang P."/>
        </authorList>
    </citation>
    <scope>NUCLEOTIDE SEQUENCE [LARGE SCALE GENOMIC DNA]</scope>
    <source>
        <strain evidence="1">DYQJB</strain>
        <tissue evidence="1">Leaf</tissue>
    </source>
</reference>
<evidence type="ECO:0000313" key="2">
    <source>
        <dbReference type="Proteomes" id="UP001603857"/>
    </source>
</evidence>
<gene>
    <name evidence="1" type="ORF">Fmac_012257</name>
</gene>